<dbReference type="STRING" id="493475.GARC_3284"/>
<protein>
    <submittedName>
        <fullName evidence="2">Uncharacterized protein</fullName>
    </submittedName>
</protein>
<feature type="chain" id="PRO_5003901484" evidence="1">
    <location>
        <begin position="25"/>
        <end position="287"/>
    </location>
</feature>
<gene>
    <name evidence="2" type="ORF">GARC_3284</name>
</gene>
<organism evidence="2 3">
    <name type="scientific">Paraglaciecola arctica BSs20135</name>
    <dbReference type="NCBI Taxonomy" id="493475"/>
    <lineage>
        <taxon>Bacteria</taxon>
        <taxon>Pseudomonadati</taxon>
        <taxon>Pseudomonadota</taxon>
        <taxon>Gammaproteobacteria</taxon>
        <taxon>Alteromonadales</taxon>
        <taxon>Alteromonadaceae</taxon>
        <taxon>Paraglaciecola</taxon>
    </lineage>
</organism>
<sequence length="287" mass="32514">MNTPKIMSSLILTISLSCTHLVLASEGRNWDPVASDKLIKLPANIIEKRIQQDFEASPMALHLVELEQHMQDKLSQLKSLGELIADSEGEELINQRFELVQQKSEYLDLMQEAQGLRQNALTKKQNLYETVLGKLRNKNGRISKDEVYQLKQKQAQARERMQNVMAQVDSSLMHKGLDQRSPYADEFALNLAKVEALKNAISEHKANASPTLGDVEVTSEEYVRQLLMQASTEQSLLDQEALMFSYMAKLVALDAQSLEYEISYGDEDTQLTQRNRTKPADVADLFL</sequence>
<dbReference type="AlphaFoldDB" id="K6YU50"/>
<reference evidence="2 3" key="1">
    <citation type="journal article" date="2017" name="Antonie Van Leeuwenhoek">
        <title>Rhizobium rhizosphaerae sp. nov., a novel species isolated from rice rhizosphere.</title>
        <authorList>
            <person name="Zhao J.J."/>
            <person name="Zhang J."/>
            <person name="Zhang R.J."/>
            <person name="Zhang C.W."/>
            <person name="Yin H.Q."/>
            <person name="Zhang X.X."/>
        </authorList>
    </citation>
    <scope>NUCLEOTIDE SEQUENCE [LARGE SCALE GENOMIC DNA]</scope>
    <source>
        <strain evidence="2 3">BSs20135</strain>
    </source>
</reference>
<dbReference type="Proteomes" id="UP000006327">
    <property type="component" value="Unassembled WGS sequence"/>
</dbReference>
<feature type="signal peptide" evidence="1">
    <location>
        <begin position="1"/>
        <end position="24"/>
    </location>
</feature>
<accession>K6YU50</accession>
<comment type="caution">
    <text evidence="2">The sequence shown here is derived from an EMBL/GenBank/DDBJ whole genome shotgun (WGS) entry which is preliminary data.</text>
</comment>
<dbReference type="eggNOG" id="ENOG5032R86">
    <property type="taxonomic scope" value="Bacteria"/>
</dbReference>
<dbReference type="OrthoDB" id="6285629at2"/>
<keyword evidence="3" id="KW-1185">Reference proteome</keyword>
<dbReference type="RefSeq" id="WP_007621983.1">
    <property type="nucleotide sequence ID" value="NZ_BAEO01000050.1"/>
</dbReference>
<name>K6YU50_9ALTE</name>
<evidence type="ECO:0000313" key="3">
    <source>
        <dbReference type="Proteomes" id="UP000006327"/>
    </source>
</evidence>
<dbReference type="EMBL" id="BAEO01000050">
    <property type="protein sequence ID" value="GAC20243.1"/>
    <property type="molecule type" value="Genomic_DNA"/>
</dbReference>
<evidence type="ECO:0000313" key="2">
    <source>
        <dbReference type="EMBL" id="GAC20243.1"/>
    </source>
</evidence>
<dbReference type="PROSITE" id="PS51257">
    <property type="entry name" value="PROKAR_LIPOPROTEIN"/>
    <property type="match status" value="1"/>
</dbReference>
<keyword evidence="1" id="KW-0732">Signal</keyword>
<evidence type="ECO:0000256" key="1">
    <source>
        <dbReference type="SAM" id="SignalP"/>
    </source>
</evidence>
<proteinExistence type="predicted"/>